<name>A0ABQ7KA14_9FUNG</name>
<reference evidence="1 2" key="1">
    <citation type="journal article" date="2020" name="Fungal Divers.">
        <title>Resolving the Mortierellaceae phylogeny through synthesis of multi-gene phylogenetics and phylogenomics.</title>
        <authorList>
            <person name="Vandepol N."/>
            <person name="Liber J."/>
            <person name="Desiro A."/>
            <person name="Na H."/>
            <person name="Kennedy M."/>
            <person name="Barry K."/>
            <person name="Grigoriev I.V."/>
            <person name="Miller A.N."/>
            <person name="O'Donnell K."/>
            <person name="Stajich J.E."/>
            <person name="Bonito G."/>
        </authorList>
    </citation>
    <scope>NUCLEOTIDE SEQUENCE [LARGE SCALE GENOMIC DNA]</scope>
    <source>
        <strain evidence="1 2">AD045</strain>
    </source>
</reference>
<comment type="caution">
    <text evidence="1">The sequence shown here is derived from an EMBL/GenBank/DDBJ whole genome shotgun (WGS) entry which is preliminary data.</text>
</comment>
<protein>
    <submittedName>
        <fullName evidence="1">Uncharacterized protein</fullName>
    </submittedName>
</protein>
<sequence>TSSDDNATVTTTPVPVQELAALPPTLAVEDATPFWMALIEPNSDLEFILAVAQMDPLNDHLGLVVSDVQQEVTDFAFLDEFDSAPEL</sequence>
<dbReference type="EMBL" id="JAAAIM010000114">
    <property type="protein sequence ID" value="KAG0294564.1"/>
    <property type="molecule type" value="Genomic_DNA"/>
</dbReference>
<gene>
    <name evidence="1" type="ORF">BGZ96_000912</name>
</gene>
<accession>A0ABQ7KA14</accession>
<keyword evidence="2" id="KW-1185">Reference proteome</keyword>
<dbReference type="Proteomes" id="UP001194696">
    <property type="component" value="Unassembled WGS sequence"/>
</dbReference>
<evidence type="ECO:0000313" key="1">
    <source>
        <dbReference type="EMBL" id="KAG0294564.1"/>
    </source>
</evidence>
<evidence type="ECO:0000313" key="2">
    <source>
        <dbReference type="Proteomes" id="UP001194696"/>
    </source>
</evidence>
<organism evidence="1 2">
    <name type="scientific">Linnemannia gamsii</name>
    <dbReference type="NCBI Taxonomy" id="64522"/>
    <lineage>
        <taxon>Eukaryota</taxon>
        <taxon>Fungi</taxon>
        <taxon>Fungi incertae sedis</taxon>
        <taxon>Mucoromycota</taxon>
        <taxon>Mortierellomycotina</taxon>
        <taxon>Mortierellomycetes</taxon>
        <taxon>Mortierellales</taxon>
        <taxon>Mortierellaceae</taxon>
        <taxon>Linnemannia</taxon>
    </lineage>
</organism>
<proteinExistence type="predicted"/>
<feature type="non-terminal residue" evidence="1">
    <location>
        <position position="1"/>
    </location>
</feature>